<keyword evidence="1" id="KW-0547">Nucleotide-binding</keyword>
<dbReference type="PANTHER" id="PTHR35372:SF2">
    <property type="entry name" value="SF3 HELICASE DOMAIN-CONTAINING PROTEIN"/>
    <property type="match status" value="1"/>
</dbReference>
<dbReference type="GO" id="GO:0005524">
    <property type="term" value="F:ATP binding"/>
    <property type="evidence" value="ECO:0007669"/>
    <property type="project" value="UniProtKB-KW"/>
</dbReference>
<keyword evidence="3 6" id="KW-0347">Helicase</keyword>
<dbReference type="Pfam" id="PF03288">
    <property type="entry name" value="Pox_D5"/>
    <property type="match status" value="1"/>
</dbReference>
<dbReference type="Gene3D" id="3.40.50.300">
    <property type="entry name" value="P-loop containing nucleotide triphosphate hydrolases"/>
    <property type="match status" value="1"/>
</dbReference>
<dbReference type="Gene3D" id="1.10.10.10">
    <property type="entry name" value="Winged helix-like DNA-binding domain superfamily/Winged helix DNA-binding domain"/>
    <property type="match status" value="1"/>
</dbReference>
<evidence type="ECO:0000256" key="4">
    <source>
        <dbReference type="ARBA" id="ARBA00022840"/>
    </source>
</evidence>
<dbReference type="InterPro" id="IPR006500">
    <property type="entry name" value="Helicase_put_C_phage/plasmid"/>
</dbReference>
<dbReference type="GO" id="GO:0016787">
    <property type="term" value="F:hydrolase activity"/>
    <property type="evidence" value="ECO:0007669"/>
    <property type="project" value="UniProtKB-KW"/>
</dbReference>
<feature type="domain" description="SF3 helicase" evidence="5">
    <location>
        <begin position="548"/>
        <end position="704"/>
    </location>
</feature>
<sequence>MNVTVTDVLGSLFNPTDTVCFRVFDDKKGGVFQGSKLSCECGKYKSIEETLKNHNAMNRGIFFVVNYGGQDDDSITRINAQFVEMDNDSFDEQQKKIDAFPLPPSMIMKTQKSYHVYWFMDSTAKVERFRMIQTQLVKHFDGDPMCVNESRVMRLPGFMHCKKDTPVEVTCVSFHPERKYTQDQLSDVLPEVDLVPVERKSGTEKGIDQVMRSCVFMQHCRDDAASLSEHDWYAMITNLAPFEGGTKMIHDLSAPYPGYSEGNTQKKINHFLESGTNPITCKTICEKGFKCPKFTAGECPVKSPAAWCYQPLSADDLLDILHGIPVTGEAIKDLQAAKQFVSDYLYNQDVVTADVIINSEIRDHFKLKASFLKSLNQVFKDASKAYQASKNAKRAKAGTAIPDWYEPTDKGLRFLPGVLAKDMSDGQQVFYAAEQHFSYRGGVYVEMSEMEAQRLVQEKMLIRETKMSQIVDAEKQWRLLVQRDIRELNANPYIINVRNGLYNVLEDTLTEHTPDYYSTVQLNVTYDKKADCPLFKKFLAESMGGDMEQVALIQEMLGYFLIPVNSAQKCFVIVGVASAGKSVLLRVLNDVLLGKQNVSNVSWQALNERFKTAELFGKLANIFADLPTKNIDDNGIFKALVGEDYLTVEKKNKNPFSFQSSARLLFSCNSIPKNYGDKSEGFYRRLIIIRFNHTVPQDKRDPELLEKFRMEADGIFLFALEGLRRLMNNHYVFSETQVNADELQQYREESDSVLSFVKDYCELDAEYSAGSTELFNAYKGYCEECGLKPYSQKNFVQQITAAFPDVTRDIDRMAKRRILTGIRLGEVLG</sequence>
<dbReference type="InterPro" id="IPR014818">
    <property type="entry name" value="Phage/plasmid_primase_P4_C"/>
</dbReference>
<evidence type="ECO:0000256" key="2">
    <source>
        <dbReference type="ARBA" id="ARBA00022801"/>
    </source>
</evidence>
<dbReference type="EMBL" id="BK016000">
    <property type="protein sequence ID" value="DAF88983.1"/>
    <property type="molecule type" value="Genomic_DNA"/>
</dbReference>
<dbReference type="InterPro" id="IPR039459">
    <property type="entry name" value="RepB-like_DNA_primase_dom"/>
</dbReference>
<organism evidence="6">
    <name type="scientific">Siphoviridae sp. ctSA812</name>
    <dbReference type="NCBI Taxonomy" id="2825508"/>
    <lineage>
        <taxon>Viruses</taxon>
        <taxon>Duplodnaviria</taxon>
        <taxon>Heunggongvirae</taxon>
        <taxon>Uroviricota</taxon>
        <taxon>Caudoviricetes</taxon>
    </lineage>
</organism>
<dbReference type="Pfam" id="PF19263">
    <property type="entry name" value="DUF5906"/>
    <property type="match status" value="1"/>
</dbReference>
<dbReference type="Gene3D" id="3.30.70.1790">
    <property type="entry name" value="RepB DNA-primase, N-terminal domain"/>
    <property type="match status" value="1"/>
</dbReference>
<accession>A0A8S5U3E6</accession>
<dbReference type="NCBIfam" id="TIGR01613">
    <property type="entry name" value="primase_Cterm"/>
    <property type="match status" value="1"/>
</dbReference>
<dbReference type="PROSITE" id="PS51206">
    <property type="entry name" value="SF3_HELICASE_1"/>
    <property type="match status" value="1"/>
</dbReference>
<proteinExistence type="predicted"/>
<evidence type="ECO:0000256" key="3">
    <source>
        <dbReference type="ARBA" id="ARBA00022806"/>
    </source>
</evidence>
<name>A0A8S5U3E6_9CAUD</name>
<dbReference type="InterPro" id="IPR051620">
    <property type="entry name" value="ORF904-like_C"/>
</dbReference>
<dbReference type="InterPro" id="IPR027417">
    <property type="entry name" value="P-loop_NTPase"/>
</dbReference>
<reference evidence="6" key="1">
    <citation type="journal article" date="2021" name="Proc. Natl. Acad. Sci. U.S.A.">
        <title>A Catalog of Tens of Thousands of Viruses from Human Metagenomes Reveals Hidden Associations with Chronic Diseases.</title>
        <authorList>
            <person name="Tisza M.J."/>
            <person name="Buck C.B."/>
        </authorList>
    </citation>
    <scope>NUCLEOTIDE SEQUENCE</scope>
    <source>
        <strain evidence="6">CtSA812</strain>
    </source>
</reference>
<dbReference type="SMART" id="SM00885">
    <property type="entry name" value="D5_N"/>
    <property type="match status" value="1"/>
</dbReference>
<dbReference type="GO" id="GO:0004386">
    <property type="term" value="F:helicase activity"/>
    <property type="evidence" value="ECO:0007669"/>
    <property type="project" value="UniProtKB-KW"/>
</dbReference>
<dbReference type="InterPro" id="IPR045455">
    <property type="entry name" value="NrS-1_pol-like_helicase"/>
</dbReference>
<keyword evidence="4" id="KW-0067">ATP-binding</keyword>
<dbReference type="PANTHER" id="PTHR35372">
    <property type="entry name" value="ATP BINDING PROTEIN-RELATED"/>
    <property type="match status" value="1"/>
</dbReference>
<dbReference type="InterPro" id="IPR036388">
    <property type="entry name" value="WH-like_DNA-bd_sf"/>
</dbReference>
<protein>
    <submittedName>
        <fullName evidence="6">DsDNA helicase</fullName>
    </submittedName>
</protein>
<keyword evidence="2" id="KW-0378">Hydrolase</keyword>
<dbReference type="Pfam" id="PF08706">
    <property type="entry name" value="D5_N"/>
    <property type="match status" value="1"/>
</dbReference>
<dbReference type="InterPro" id="IPR014015">
    <property type="entry name" value="Helicase_SF3_DNA-vir"/>
</dbReference>
<dbReference type="Pfam" id="PF16793">
    <property type="entry name" value="RepB_primase"/>
    <property type="match status" value="1"/>
</dbReference>
<dbReference type="SUPFAM" id="SSF52540">
    <property type="entry name" value="P-loop containing nucleoside triphosphate hydrolases"/>
    <property type="match status" value="1"/>
</dbReference>
<evidence type="ECO:0000259" key="5">
    <source>
        <dbReference type="PROSITE" id="PS51206"/>
    </source>
</evidence>
<dbReference type="InterPro" id="IPR004968">
    <property type="entry name" value="DNA_primase/NTPase_C"/>
</dbReference>
<evidence type="ECO:0000313" key="6">
    <source>
        <dbReference type="EMBL" id="DAF88983.1"/>
    </source>
</evidence>
<evidence type="ECO:0000256" key="1">
    <source>
        <dbReference type="ARBA" id="ARBA00022741"/>
    </source>
</evidence>